<dbReference type="EMBL" id="KZ345664">
    <property type="protein sequence ID" value="PIO72484.1"/>
    <property type="molecule type" value="Genomic_DNA"/>
</dbReference>
<evidence type="ECO:0000256" key="1">
    <source>
        <dbReference type="SAM" id="MobiDB-lite"/>
    </source>
</evidence>
<feature type="region of interest" description="Disordered" evidence="1">
    <location>
        <begin position="159"/>
        <end position="182"/>
    </location>
</feature>
<evidence type="ECO:0000313" key="4">
    <source>
        <dbReference type="Proteomes" id="UP000230423"/>
    </source>
</evidence>
<dbReference type="OrthoDB" id="5865668at2759"/>
<keyword evidence="2" id="KW-1133">Transmembrane helix</keyword>
<dbReference type="Proteomes" id="UP000230423">
    <property type="component" value="Unassembled WGS sequence"/>
</dbReference>
<dbReference type="AlphaFoldDB" id="A0A2G9UQD2"/>
<accession>A0A2G9UQD2</accession>
<evidence type="ECO:0000313" key="3">
    <source>
        <dbReference type="EMBL" id="PIO72484.1"/>
    </source>
</evidence>
<organism evidence="3 4">
    <name type="scientific">Teladorsagia circumcincta</name>
    <name type="common">Brown stomach worm</name>
    <name type="synonym">Ostertagia circumcincta</name>
    <dbReference type="NCBI Taxonomy" id="45464"/>
    <lineage>
        <taxon>Eukaryota</taxon>
        <taxon>Metazoa</taxon>
        <taxon>Ecdysozoa</taxon>
        <taxon>Nematoda</taxon>
        <taxon>Chromadorea</taxon>
        <taxon>Rhabditida</taxon>
        <taxon>Rhabditina</taxon>
        <taxon>Rhabditomorpha</taxon>
        <taxon>Strongyloidea</taxon>
        <taxon>Trichostrongylidae</taxon>
        <taxon>Teladorsagia</taxon>
    </lineage>
</organism>
<keyword evidence="2" id="KW-0812">Transmembrane</keyword>
<gene>
    <name evidence="3" type="ORF">TELCIR_05582</name>
</gene>
<feature type="transmembrane region" description="Helical" evidence="2">
    <location>
        <begin position="20"/>
        <end position="45"/>
    </location>
</feature>
<evidence type="ECO:0000256" key="2">
    <source>
        <dbReference type="SAM" id="Phobius"/>
    </source>
</evidence>
<feature type="transmembrane region" description="Helical" evidence="2">
    <location>
        <begin position="108"/>
        <end position="133"/>
    </location>
</feature>
<keyword evidence="4" id="KW-1185">Reference proteome</keyword>
<keyword evidence="2" id="KW-0472">Membrane</keyword>
<proteinExistence type="predicted"/>
<reference evidence="3 4" key="1">
    <citation type="submission" date="2015-09" db="EMBL/GenBank/DDBJ databases">
        <title>Draft genome of the parasitic nematode Teladorsagia circumcincta isolate WARC Sus (inbred).</title>
        <authorList>
            <person name="Mitreva M."/>
        </authorList>
    </citation>
    <scope>NUCLEOTIDE SEQUENCE [LARGE SCALE GENOMIC DNA]</scope>
    <source>
        <strain evidence="3 4">S</strain>
    </source>
</reference>
<protein>
    <submittedName>
        <fullName evidence="3">Uncharacterized protein</fullName>
    </submittedName>
</protein>
<sequence length="283" mass="32082">MVFFLSHGVRQYKTGHLAVYLAYLAIYVFMMMFIIFGMLVGLSFLPSYRRRYCDEPVIVRTTIMPSSTDSPLKTNQIANPPLQNVPLDSGENDNPNCAPLTGAFWASVWVSVALSLISVLIACIQIRYTLVLYKYLRTRQRQQRSTMNVSYQHFVPGAPPRYTPESPHTLQTSPALVEAGPLPPKLNQPEVATLTAESLMSPPTNPPPSPIDKTVLPMPRARLSTKRHHDFWDQSRSIGKSNVFLSRLDDIKNKVDFREKEQFIFLASTSRCIPKYIPICLHK</sequence>
<name>A0A2G9UQD2_TELCI</name>